<evidence type="ECO:0000256" key="3">
    <source>
        <dbReference type="ARBA" id="ARBA00024867"/>
    </source>
</evidence>
<dbReference type="InterPro" id="IPR001789">
    <property type="entry name" value="Sig_transdc_resp-reg_receiver"/>
</dbReference>
<dbReference type="Pfam" id="PF00072">
    <property type="entry name" value="Response_reg"/>
    <property type="match status" value="1"/>
</dbReference>
<protein>
    <recommendedName>
        <fullName evidence="1">Stage 0 sporulation protein A homolog</fullName>
    </recommendedName>
</protein>
<keyword evidence="7" id="KW-1185">Reference proteome</keyword>
<dbReference type="PANTHER" id="PTHR44591">
    <property type="entry name" value="STRESS RESPONSE REGULATOR PROTEIN 1"/>
    <property type="match status" value="1"/>
</dbReference>
<comment type="function">
    <text evidence="3">May play the central regulatory role in sporulation. It may be an element of the effector pathway responsible for the activation of sporulation genes in response to nutritional stress. Spo0A may act in concert with spo0H (a sigma factor) to control the expression of some genes that are critical to the sporulation process.</text>
</comment>
<feature type="modified residue" description="4-aspartylphosphate" evidence="4">
    <location>
        <position position="55"/>
    </location>
</feature>
<gene>
    <name evidence="6" type="ORF">SAMN00808754_0373</name>
</gene>
<name>A0A1W1VCC6_9FIRM</name>
<feature type="domain" description="Response regulatory" evidence="5">
    <location>
        <begin position="6"/>
        <end position="120"/>
    </location>
</feature>
<organism evidence="6 7">
    <name type="scientific">Thermanaeromonas toyohensis ToBE</name>
    <dbReference type="NCBI Taxonomy" id="698762"/>
    <lineage>
        <taxon>Bacteria</taxon>
        <taxon>Bacillati</taxon>
        <taxon>Bacillota</taxon>
        <taxon>Clostridia</taxon>
        <taxon>Neomoorellales</taxon>
        <taxon>Neomoorellaceae</taxon>
        <taxon>Thermanaeromonas</taxon>
    </lineage>
</organism>
<keyword evidence="2 4" id="KW-0597">Phosphoprotein</keyword>
<dbReference type="PANTHER" id="PTHR44591:SF3">
    <property type="entry name" value="RESPONSE REGULATORY DOMAIN-CONTAINING PROTEIN"/>
    <property type="match status" value="1"/>
</dbReference>
<evidence type="ECO:0000313" key="6">
    <source>
        <dbReference type="EMBL" id="SMB91028.1"/>
    </source>
</evidence>
<dbReference type="EMBL" id="LT838272">
    <property type="protein sequence ID" value="SMB91028.1"/>
    <property type="molecule type" value="Genomic_DNA"/>
</dbReference>
<dbReference type="OrthoDB" id="9808843at2"/>
<dbReference type="InterPro" id="IPR011006">
    <property type="entry name" value="CheY-like_superfamily"/>
</dbReference>
<dbReference type="Gene3D" id="3.40.50.2300">
    <property type="match status" value="1"/>
</dbReference>
<dbReference type="SUPFAM" id="SSF52172">
    <property type="entry name" value="CheY-like"/>
    <property type="match status" value="1"/>
</dbReference>
<evidence type="ECO:0000313" key="7">
    <source>
        <dbReference type="Proteomes" id="UP000192569"/>
    </source>
</evidence>
<dbReference type="InterPro" id="IPR050595">
    <property type="entry name" value="Bact_response_regulator"/>
</dbReference>
<dbReference type="Proteomes" id="UP000192569">
    <property type="component" value="Chromosome I"/>
</dbReference>
<dbReference type="RefSeq" id="WP_084663479.1">
    <property type="nucleotide sequence ID" value="NZ_LT838272.1"/>
</dbReference>
<sequence>MSSPAKVLIVDDETGVRLLLELVFREEGYQVAAAANGLEALQKVRSFQPDIVIMDIKMPIMDGLETLPRIKALSPLTKVIIITAYLEATTMKQVWERGASGFLYKPFDLRDIKMAVRRLVEERDQAYGT</sequence>
<dbReference type="PROSITE" id="PS50110">
    <property type="entry name" value="RESPONSE_REGULATORY"/>
    <property type="match status" value="1"/>
</dbReference>
<reference evidence="6 7" key="1">
    <citation type="submission" date="2017-04" db="EMBL/GenBank/DDBJ databases">
        <authorList>
            <person name="Afonso C.L."/>
            <person name="Miller P.J."/>
            <person name="Scott M.A."/>
            <person name="Spackman E."/>
            <person name="Goraichik I."/>
            <person name="Dimitrov K.M."/>
            <person name="Suarez D.L."/>
            <person name="Swayne D.E."/>
        </authorList>
    </citation>
    <scope>NUCLEOTIDE SEQUENCE [LARGE SCALE GENOMIC DNA]</scope>
    <source>
        <strain evidence="6 7">ToBE</strain>
    </source>
</reference>
<proteinExistence type="predicted"/>
<evidence type="ECO:0000256" key="1">
    <source>
        <dbReference type="ARBA" id="ARBA00018672"/>
    </source>
</evidence>
<dbReference type="SMART" id="SM00448">
    <property type="entry name" value="REC"/>
    <property type="match status" value="1"/>
</dbReference>
<evidence type="ECO:0000256" key="2">
    <source>
        <dbReference type="ARBA" id="ARBA00022553"/>
    </source>
</evidence>
<evidence type="ECO:0000256" key="4">
    <source>
        <dbReference type="PROSITE-ProRule" id="PRU00169"/>
    </source>
</evidence>
<accession>A0A1W1VCC6</accession>
<dbReference type="STRING" id="698762.SAMN00808754_0373"/>
<evidence type="ECO:0000259" key="5">
    <source>
        <dbReference type="PROSITE" id="PS50110"/>
    </source>
</evidence>
<dbReference type="GO" id="GO:0000160">
    <property type="term" value="P:phosphorelay signal transduction system"/>
    <property type="evidence" value="ECO:0007669"/>
    <property type="project" value="InterPro"/>
</dbReference>
<dbReference type="AlphaFoldDB" id="A0A1W1VCC6"/>